<gene>
    <name evidence="5" type="primary">recX</name>
    <name evidence="9" type="ORF">SAMN06297229_1633</name>
</gene>
<evidence type="ECO:0000256" key="1">
    <source>
        <dbReference type="ARBA" id="ARBA00004496"/>
    </source>
</evidence>
<evidence type="ECO:0000313" key="10">
    <source>
        <dbReference type="Proteomes" id="UP000194450"/>
    </source>
</evidence>
<dbReference type="PANTHER" id="PTHR33602:SF1">
    <property type="entry name" value="REGULATORY PROTEIN RECX FAMILY PROTEIN"/>
    <property type="match status" value="1"/>
</dbReference>
<evidence type="ECO:0000256" key="4">
    <source>
        <dbReference type="ARBA" id="ARBA00022490"/>
    </source>
</evidence>
<feature type="domain" description="RecX second three-helical" evidence="6">
    <location>
        <begin position="63"/>
        <end position="103"/>
    </location>
</feature>
<evidence type="ECO:0000259" key="6">
    <source>
        <dbReference type="Pfam" id="PF02631"/>
    </source>
</evidence>
<dbReference type="RefSeq" id="WP_086434674.1">
    <property type="nucleotide sequence ID" value="NZ_FXWH01000001.1"/>
</dbReference>
<dbReference type="Pfam" id="PF21981">
    <property type="entry name" value="RecX_HTH3"/>
    <property type="match status" value="1"/>
</dbReference>
<comment type="subcellular location">
    <subcellularLocation>
        <location evidence="1 5">Cytoplasm</location>
    </subcellularLocation>
</comment>
<dbReference type="EMBL" id="FXWH01000001">
    <property type="protein sequence ID" value="SMQ68523.1"/>
    <property type="molecule type" value="Genomic_DNA"/>
</dbReference>
<evidence type="ECO:0000256" key="3">
    <source>
        <dbReference type="ARBA" id="ARBA00018111"/>
    </source>
</evidence>
<dbReference type="InterPro" id="IPR053925">
    <property type="entry name" value="RecX_HTH_3rd"/>
</dbReference>
<proteinExistence type="inferred from homology"/>
<dbReference type="AlphaFoldDB" id="A0A1Y6F843"/>
<dbReference type="Pfam" id="PF21982">
    <property type="entry name" value="RecX_HTH1"/>
    <property type="match status" value="1"/>
</dbReference>
<dbReference type="Pfam" id="PF02631">
    <property type="entry name" value="RecX_HTH2"/>
    <property type="match status" value="1"/>
</dbReference>
<accession>A0A1Y6F843</accession>
<dbReference type="HAMAP" id="MF_01114">
    <property type="entry name" value="RecX"/>
    <property type="match status" value="1"/>
</dbReference>
<evidence type="ECO:0000259" key="8">
    <source>
        <dbReference type="Pfam" id="PF21982"/>
    </source>
</evidence>
<dbReference type="InterPro" id="IPR003783">
    <property type="entry name" value="Regulatory_RecX"/>
</dbReference>
<reference evidence="10" key="1">
    <citation type="submission" date="2017-04" db="EMBL/GenBank/DDBJ databases">
        <authorList>
            <person name="Varghese N."/>
            <person name="Submissions S."/>
        </authorList>
    </citation>
    <scope>NUCLEOTIDE SEQUENCE [LARGE SCALE GENOMIC DNA]</scope>
</reference>
<dbReference type="GO" id="GO:0005737">
    <property type="term" value="C:cytoplasm"/>
    <property type="evidence" value="ECO:0007669"/>
    <property type="project" value="UniProtKB-SubCell"/>
</dbReference>
<organism evidence="9 10">
    <name type="scientific">Pseudidiomarina planktonica</name>
    <dbReference type="NCBI Taxonomy" id="1323738"/>
    <lineage>
        <taxon>Bacteria</taxon>
        <taxon>Pseudomonadati</taxon>
        <taxon>Pseudomonadota</taxon>
        <taxon>Gammaproteobacteria</taxon>
        <taxon>Alteromonadales</taxon>
        <taxon>Idiomarinaceae</taxon>
        <taxon>Pseudidiomarina</taxon>
    </lineage>
</organism>
<evidence type="ECO:0000256" key="5">
    <source>
        <dbReference type="HAMAP-Rule" id="MF_01114"/>
    </source>
</evidence>
<dbReference type="Gene3D" id="1.10.10.10">
    <property type="entry name" value="Winged helix-like DNA-binding domain superfamily/Winged helix DNA-binding domain"/>
    <property type="match status" value="3"/>
</dbReference>
<feature type="domain" description="RecX first three-helical" evidence="8">
    <location>
        <begin position="22"/>
        <end position="54"/>
    </location>
</feature>
<dbReference type="PANTHER" id="PTHR33602">
    <property type="entry name" value="REGULATORY PROTEIN RECX FAMILY PROTEIN"/>
    <property type="match status" value="1"/>
</dbReference>
<feature type="domain" description="RecX third three-helical" evidence="7">
    <location>
        <begin position="108"/>
        <end position="154"/>
    </location>
</feature>
<evidence type="ECO:0000259" key="7">
    <source>
        <dbReference type="Pfam" id="PF21981"/>
    </source>
</evidence>
<dbReference type="Proteomes" id="UP000194450">
    <property type="component" value="Unassembled WGS sequence"/>
</dbReference>
<dbReference type="InterPro" id="IPR053926">
    <property type="entry name" value="RecX_HTH_1st"/>
</dbReference>
<evidence type="ECO:0000256" key="2">
    <source>
        <dbReference type="ARBA" id="ARBA00009695"/>
    </source>
</evidence>
<name>A0A1Y6F843_9GAMM</name>
<dbReference type="InterPro" id="IPR036388">
    <property type="entry name" value="WH-like_DNA-bd_sf"/>
</dbReference>
<protein>
    <recommendedName>
        <fullName evidence="3 5">Regulatory protein RecX</fullName>
    </recommendedName>
</protein>
<dbReference type="InterPro" id="IPR053924">
    <property type="entry name" value="RecX_HTH_2nd"/>
</dbReference>
<dbReference type="OrthoDB" id="7066780at2"/>
<evidence type="ECO:0000313" key="9">
    <source>
        <dbReference type="EMBL" id="SMQ68523.1"/>
    </source>
</evidence>
<comment type="similarity">
    <text evidence="2 5">Belongs to the RecX family.</text>
</comment>
<dbReference type="GO" id="GO:0006282">
    <property type="term" value="P:regulation of DNA repair"/>
    <property type="evidence" value="ECO:0007669"/>
    <property type="project" value="UniProtKB-UniRule"/>
</dbReference>
<keyword evidence="4 5" id="KW-0963">Cytoplasm</keyword>
<keyword evidence="10" id="KW-1185">Reference proteome</keyword>
<sequence length="163" mass="18825">MENEAGAAELNTDAEQASEVLLRLLARREHSYVELERKLKQRGFDPSVSRSVIDQAVSRGWQSDERFMQSFLQERIRQGDGPLKVRAAAQQRGVSNAEVDAALENVEIDWAQQCYEKLLRRFPDQVSQDAKDKNKRMRYLQQRGFSFEHIKSALNKQQETLAD</sequence>
<comment type="function">
    <text evidence="5">Modulates RecA activity.</text>
</comment>